<evidence type="ECO:0000259" key="3">
    <source>
        <dbReference type="Pfam" id="PF01156"/>
    </source>
</evidence>
<gene>
    <name evidence="4" type="ORF">FVR03_06910</name>
</gene>
<dbReference type="GO" id="GO:0005829">
    <property type="term" value="C:cytosol"/>
    <property type="evidence" value="ECO:0007669"/>
    <property type="project" value="TreeGrafter"/>
</dbReference>
<dbReference type="SUPFAM" id="SSF53590">
    <property type="entry name" value="Nucleoside hydrolase"/>
    <property type="match status" value="1"/>
</dbReference>
<dbReference type="GO" id="GO:0006152">
    <property type="term" value="P:purine nucleoside catabolic process"/>
    <property type="evidence" value="ECO:0007669"/>
    <property type="project" value="TreeGrafter"/>
</dbReference>
<organism evidence="4 5">
    <name type="scientific">Pontibacter qinzhouensis</name>
    <dbReference type="NCBI Taxonomy" id="2603253"/>
    <lineage>
        <taxon>Bacteria</taxon>
        <taxon>Pseudomonadati</taxon>
        <taxon>Bacteroidota</taxon>
        <taxon>Cytophagia</taxon>
        <taxon>Cytophagales</taxon>
        <taxon>Hymenobacteraceae</taxon>
        <taxon>Pontibacter</taxon>
    </lineage>
</organism>
<proteinExistence type="predicted"/>
<feature type="domain" description="Inosine/uridine-preferring nucleoside hydrolase" evidence="3">
    <location>
        <begin position="12"/>
        <end position="308"/>
    </location>
</feature>
<dbReference type="PANTHER" id="PTHR12304:SF46">
    <property type="entry name" value="INOSINE-ADENOSINE-GUANOSINE-NUCLEOSIDE HYDROLASE"/>
    <property type="match status" value="1"/>
</dbReference>
<comment type="caution">
    <text evidence="4">The sequence shown here is derived from an EMBL/GenBank/DDBJ whole genome shotgun (WGS) entry which is preliminary data.</text>
</comment>
<dbReference type="InterPro" id="IPR023186">
    <property type="entry name" value="IUNH"/>
</dbReference>
<keyword evidence="2" id="KW-0326">Glycosidase</keyword>
<dbReference type="GO" id="GO:0008477">
    <property type="term" value="F:purine nucleosidase activity"/>
    <property type="evidence" value="ECO:0007669"/>
    <property type="project" value="TreeGrafter"/>
</dbReference>
<evidence type="ECO:0000313" key="5">
    <source>
        <dbReference type="Proteomes" id="UP000321926"/>
    </source>
</evidence>
<evidence type="ECO:0000256" key="1">
    <source>
        <dbReference type="ARBA" id="ARBA00022801"/>
    </source>
</evidence>
<dbReference type="InterPro" id="IPR001910">
    <property type="entry name" value="Inosine/uridine_hydrolase_dom"/>
</dbReference>
<dbReference type="InterPro" id="IPR036452">
    <property type="entry name" value="Ribo_hydro-like"/>
</dbReference>
<evidence type="ECO:0000313" key="4">
    <source>
        <dbReference type="EMBL" id="TXK49107.1"/>
    </source>
</evidence>
<sequence>MNHATSQPAKPVLFDHDGGVDDFLSLLLLLLLDEVELLGVSVTPADCYAENALDTTHKLLALTNKLHIEVRAGNFHGINAFPADWRAKPKMLNALPDMINVESHSTPPAAEDSVDFMIRKLSAAEAPVTVLLTGPCSNLVLALQKQPSIKARITEVVWMGGAIDVTGNVRTYNHDGSAEWNVFWDPVAASELFKLGLPLTIVPLDTTNHVPVTFQFLKTLAAQSSAFFAHLAGQFWATTIDTIPAYDYTYFMWDVLTTSYLAIPEAFTLEQIELDVVPKGPSAGKTVRAPGSGQWVQVATDVDKDFFYNFLFEKLTSTLRS</sequence>
<accession>A0A5C8KAC0</accession>
<name>A0A5C8KAC0_9BACT</name>
<dbReference type="EMBL" id="VRTY01000019">
    <property type="protein sequence ID" value="TXK49107.1"/>
    <property type="molecule type" value="Genomic_DNA"/>
</dbReference>
<dbReference type="Proteomes" id="UP000321926">
    <property type="component" value="Unassembled WGS sequence"/>
</dbReference>
<dbReference type="Gene3D" id="3.90.245.10">
    <property type="entry name" value="Ribonucleoside hydrolase-like"/>
    <property type="match status" value="1"/>
</dbReference>
<dbReference type="PANTHER" id="PTHR12304">
    <property type="entry name" value="INOSINE-URIDINE PREFERRING NUCLEOSIDE HYDROLASE"/>
    <property type="match status" value="1"/>
</dbReference>
<dbReference type="Pfam" id="PF01156">
    <property type="entry name" value="IU_nuc_hydro"/>
    <property type="match status" value="1"/>
</dbReference>
<dbReference type="OrthoDB" id="9797882at2"/>
<dbReference type="RefSeq" id="WP_147921006.1">
    <property type="nucleotide sequence ID" value="NZ_VRTY01000019.1"/>
</dbReference>
<dbReference type="AlphaFoldDB" id="A0A5C8KAC0"/>
<keyword evidence="1 4" id="KW-0378">Hydrolase</keyword>
<keyword evidence="5" id="KW-1185">Reference proteome</keyword>
<protein>
    <submittedName>
        <fullName evidence="4">Nucleoside hydrolase</fullName>
    </submittedName>
</protein>
<evidence type="ECO:0000256" key="2">
    <source>
        <dbReference type="ARBA" id="ARBA00023295"/>
    </source>
</evidence>
<reference evidence="4 5" key="1">
    <citation type="submission" date="2019-08" db="EMBL/GenBank/DDBJ databases">
        <authorList>
            <person name="Shi S."/>
        </authorList>
    </citation>
    <scope>NUCLEOTIDE SEQUENCE [LARGE SCALE GENOMIC DNA]</scope>
    <source>
        <strain evidence="4 5">GY10130</strain>
    </source>
</reference>